<dbReference type="Pfam" id="PF02879">
    <property type="entry name" value="PGM_PMM_II"/>
    <property type="match status" value="1"/>
</dbReference>
<dbReference type="InterPro" id="IPR005845">
    <property type="entry name" value="A-D-PHexomutase_a/b/a-II"/>
</dbReference>
<evidence type="ECO:0000259" key="10">
    <source>
        <dbReference type="Pfam" id="PF02879"/>
    </source>
</evidence>
<evidence type="ECO:0000256" key="6">
    <source>
        <dbReference type="ARBA" id="ARBA00023235"/>
    </source>
</evidence>
<dbReference type="Gene3D" id="3.40.120.10">
    <property type="entry name" value="Alpha-D-Glucose-1,6-Bisphosphate, subunit A, domain 3"/>
    <property type="match status" value="3"/>
</dbReference>
<dbReference type="CDD" id="cd05801">
    <property type="entry name" value="PGM_like3"/>
    <property type="match status" value="1"/>
</dbReference>
<feature type="domain" description="Alpha-D-phosphohexomutase alpha/beta/alpha" evidence="10">
    <location>
        <begin position="215"/>
        <end position="320"/>
    </location>
</feature>
<organism evidence="12 13">
    <name type="scientific">Nocardioides koreensis</name>
    <dbReference type="NCBI Taxonomy" id="433651"/>
    <lineage>
        <taxon>Bacteria</taxon>
        <taxon>Bacillati</taxon>
        <taxon>Actinomycetota</taxon>
        <taxon>Actinomycetes</taxon>
        <taxon>Propionibacteriales</taxon>
        <taxon>Nocardioidaceae</taxon>
        <taxon>Nocardioides</taxon>
    </lineage>
</organism>
<dbReference type="InterPro" id="IPR005843">
    <property type="entry name" value="A-D-PHexomutase_C"/>
</dbReference>
<comment type="caution">
    <text evidence="12">The sequence shown here is derived from an EMBL/GenBank/DDBJ whole genome shotgun (WGS) entry which is preliminary data.</text>
</comment>
<name>A0ABP5LQC9_9ACTN</name>
<evidence type="ECO:0000256" key="3">
    <source>
        <dbReference type="ARBA" id="ARBA00022553"/>
    </source>
</evidence>
<evidence type="ECO:0000256" key="1">
    <source>
        <dbReference type="ARBA" id="ARBA00001946"/>
    </source>
</evidence>
<accession>A0ABP5LQC9</accession>
<evidence type="ECO:0000256" key="2">
    <source>
        <dbReference type="ARBA" id="ARBA00010231"/>
    </source>
</evidence>
<dbReference type="NCBIfam" id="TIGR01132">
    <property type="entry name" value="pgm"/>
    <property type="match status" value="1"/>
</dbReference>
<keyword evidence="4 7" id="KW-0479">Metal-binding</keyword>
<sequence>MADPRAGQPAEPSDLVDVSHLVTAYYTGVPDPDDVDQQVAFGTSGHRGSSLRTAFNETHILATTQAICDYRREQGYDGPLFIGRDTHGLSEPAWATALEVLAANDVTVLVDDRDGYTPTPAVSHAILRANRGKASSGSTTGSGLADGIVVTPSHNPPSDGGFKYNPPHGGPADTDATSVIAARANELIKGGLTGVRRIPFARARAAASSYDFLGTYVDDLPNVLDLAAIRGAGVRIGADPLGGASVAYWGEIAERHGLDLTVVNPLVDATWHFMTLDWDGKIRMDCSSPNAMASLIRRKDEYDIATGNDADSDRHGIVTPDAGLMNPNHFLAVAIGYLFGGARPDWPASARIGKTLVSSSMIDRVAASLDKPMVEVPVGFKWFVPGLIDGSFGFGGEESAGASFLRTDGTTWTTDKDGILLALLASEIRATTGKTPSEHYAALVERHGDPAYARIDAPADRDQKAKLAALSPDDVKATELAGEEITAKLTEAPGNGAKIGGLKVVTESAWFAARPSGTEDVYKIYAESFRGPDHLAQVQEEAREVVSAALG</sequence>
<dbReference type="InterPro" id="IPR005846">
    <property type="entry name" value="A-D-PHexomutase_a/b/a-III"/>
</dbReference>
<dbReference type="PROSITE" id="PS00710">
    <property type="entry name" value="PGM_PMM"/>
    <property type="match status" value="1"/>
</dbReference>
<dbReference type="Pfam" id="PF00408">
    <property type="entry name" value="PGM_PMM_IV"/>
    <property type="match status" value="1"/>
</dbReference>
<evidence type="ECO:0000259" key="9">
    <source>
        <dbReference type="Pfam" id="PF02878"/>
    </source>
</evidence>
<dbReference type="EMBL" id="BAAAQR010000009">
    <property type="protein sequence ID" value="GAA2149332.1"/>
    <property type="molecule type" value="Genomic_DNA"/>
</dbReference>
<comment type="cofactor">
    <cofactor evidence="1">
        <name>Mg(2+)</name>
        <dbReference type="ChEBI" id="CHEBI:18420"/>
    </cofactor>
</comment>
<dbReference type="Pfam" id="PF02878">
    <property type="entry name" value="PGM_PMM_I"/>
    <property type="match status" value="1"/>
</dbReference>
<feature type="domain" description="Alpha-D-phosphohexomutase alpha/beta/alpha" evidence="11">
    <location>
        <begin position="326"/>
        <end position="446"/>
    </location>
</feature>
<keyword evidence="6" id="KW-0413">Isomerase</keyword>
<evidence type="ECO:0000256" key="5">
    <source>
        <dbReference type="ARBA" id="ARBA00022842"/>
    </source>
</evidence>
<keyword evidence="3" id="KW-0597">Phosphoprotein</keyword>
<keyword evidence="13" id="KW-1185">Reference proteome</keyword>
<dbReference type="InterPro" id="IPR005844">
    <property type="entry name" value="A-D-PHexomutase_a/b/a-I"/>
</dbReference>
<reference evidence="13" key="1">
    <citation type="journal article" date="2019" name="Int. J. Syst. Evol. Microbiol.">
        <title>The Global Catalogue of Microorganisms (GCM) 10K type strain sequencing project: providing services to taxonomists for standard genome sequencing and annotation.</title>
        <authorList>
            <consortium name="The Broad Institute Genomics Platform"/>
            <consortium name="The Broad Institute Genome Sequencing Center for Infectious Disease"/>
            <person name="Wu L."/>
            <person name="Ma J."/>
        </authorList>
    </citation>
    <scope>NUCLEOTIDE SEQUENCE [LARGE SCALE GENOMIC DNA]</scope>
    <source>
        <strain evidence="13">JCM 16022</strain>
    </source>
</reference>
<dbReference type="InterPro" id="IPR036900">
    <property type="entry name" value="A-D-PHexomutase_C_sf"/>
</dbReference>
<evidence type="ECO:0000256" key="7">
    <source>
        <dbReference type="RuleBase" id="RU004326"/>
    </source>
</evidence>
<feature type="domain" description="Alpha-D-phosphohexomutase C-terminal" evidence="8">
    <location>
        <begin position="489"/>
        <end position="544"/>
    </location>
</feature>
<evidence type="ECO:0000259" key="11">
    <source>
        <dbReference type="Pfam" id="PF02880"/>
    </source>
</evidence>
<evidence type="ECO:0000259" key="8">
    <source>
        <dbReference type="Pfam" id="PF00408"/>
    </source>
</evidence>
<evidence type="ECO:0000256" key="4">
    <source>
        <dbReference type="ARBA" id="ARBA00022723"/>
    </source>
</evidence>
<dbReference type="InterPro" id="IPR016055">
    <property type="entry name" value="A-D-PHexomutase_a/b/a-I/II/III"/>
</dbReference>
<dbReference type="RefSeq" id="WP_344153468.1">
    <property type="nucleotide sequence ID" value="NZ_BAAAQR010000009.1"/>
</dbReference>
<gene>
    <name evidence="12" type="primary">pgm</name>
    <name evidence="12" type="ORF">GCM10009844_28770</name>
</gene>
<dbReference type="PANTHER" id="PTHR45745">
    <property type="entry name" value="PHOSPHOMANNOMUTASE 45A"/>
    <property type="match status" value="1"/>
</dbReference>
<keyword evidence="5 7" id="KW-0460">Magnesium</keyword>
<dbReference type="Proteomes" id="UP001501771">
    <property type="component" value="Unassembled WGS sequence"/>
</dbReference>
<protein>
    <submittedName>
        <fullName evidence="12">Phosphoglucomutase (Alpha-D-glucose-1,6-bisphosphate-dependent)</fullName>
    </submittedName>
</protein>
<evidence type="ECO:0000313" key="13">
    <source>
        <dbReference type="Proteomes" id="UP001501771"/>
    </source>
</evidence>
<dbReference type="Gene3D" id="3.30.310.50">
    <property type="entry name" value="Alpha-D-phosphohexomutase, C-terminal domain"/>
    <property type="match status" value="1"/>
</dbReference>
<dbReference type="Pfam" id="PF02880">
    <property type="entry name" value="PGM_PMM_III"/>
    <property type="match status" value="1"/>
</dbReference>
<evidence type="ECO:0000313" key="12">
    <source>
        <dbReference type="EMBL" id="GAA2149332.1"/>
    </source>
</evidence>
<dbReference type="SUPFAM" id="SSF55957">
    <property type="entry name" value="Phosphoglucomutase, C-terminal domain"/>
    <property type="match status" value="1"/>
</dbReference>
<dbReference type="InterPro" id="IPR005852">
    <property type="entry name" value="PGM_a-D-Glc-sp"/>
</dbReference>
<dbReference type="PANTHER" id="PTHR45745:SF1">
    <property type="entry name" value="PHOSPHOGLUCOMUTASE 2B-RELATED"/>
    <property type="match status" value="1"/>
</dbReference>
<dbReference type="InterPro" id="IPR016066">
    <property type="entry name" value="A-D-PHexomutase_CS"/>
</dbReference>
<proteinExistence type="inferred from homology"/>
<feature type="domain" description="Alpha-D-phosphohexomutase alpha/beta/alpha" evidence="9">
    <location>
        <begin position="40"/>
        <end position="186"/>
    </location>
</feature>
<dbReference type="SUPFAM" id="SSF53738">
    <property type="entry name" value="Phosphoglucomutase, first 3 domains"/>
    <property type="match status" value="3"/>
</dbReference>
<comment type="similarity">
    <text evidence="2 7">Belongs to the phosphohexose mutase family.</text>
</comment>